<sequence>MAKWGRAMLSSHGEGVTLTDEDHANLIQTAVFKLNAAIEAAAKDGLLCELMTFHNHADARSIPTPVVFAKPYRPV</sequence>
<reference evidence="2" key="1">
    <citation type="journal article" date="2019" name="Int. J. Syst. Evol. Microbiol.">
        <title>The Global Catalogue of Microorganisms (GCM) 10K type strain sequencing project: providing services to taxonomists for standard genome sequencing and annotation.</title>
        <authorList>
            <consortium name="The Broad Institute Genomics Platform"/>
            <consortium name="The Broad Institute Genome Sequencing Center for Infectious Disease"/>
            <person name="Wu L."/>
            <person name="Ma J."/>
        </authorList>
    </citation>
    <scope>NUCLEOTIDE SEQUENCE [LARGE SCALE GENOMIC DNA]</scope>
    <source>
        <strain evidence="2">CGMCC 1.15419</strain>
    </source>
</reference>
<gene>
    <name evidence="1" type="ORF">GCM10011402_36980</name>
</gene>
<comment type="caution">
    <text evidence="1">The sequence shown here is derived from an EMBL/GenBank/DDBJ whole genome shotgun (WGS) entry which is preliminary data.</text>
</comment>
<evidence type="ECO:0000313" key="2">
    <source>
        <dbReference type="Proteomes" id="UP000640509"/>
    </source>
</evidence>
<name>A0ABQ1VMN2_9RHOB</name>
<organism evidence="1 2">
    <name type="scientific">Paracoccus acridae</name>
    <dbReference type="NCBI Taxonomy" id="1795310"/>
    <lineage>
        <taxon>Bacteria</taxon>
        <taxon>Pseudomonadati</taxon>
        <taxon>Pseudomonadota</taxon>
        <taxon>Alphaproteobacteria</taxon>
        <taxon>Rhodobacterales</taxon>
        <taxon>Paracoccaceae</taxon>
        <taxon>Paracoccus</taxon>
    </lineage>
</organism>
<accession>A0ABQ1VMN2</accession>
<keyword evidence="2" id="KW-1185">Reference proteome</keyword>
<dbReference type="Proteomes" id="UP000640509">
    <property type="component" value="Unassembled WGS sequence"/>
</dbReference>
<evidence type="ECO:0000313" key="1">
    <source>
        <dbReference type="EMBL" id="GGF80972.1"/>
    </source>
</evidence>
<protein>
    <submittedName>
        <fullName evidence="1">Uncharacterized protein</fullName>
    </submittedName>
</protein>
<proteinExistence type="predicted"/>
<dbReference type="EMBL" id="BMIV01000032">
    <property type="protein sequence ID" value="GGF80972.1"/>
    <property type="molecule type" value="Genomic_DNA"/>
</dbReference>